<name>A0A0G0AD24_9BACT</name>
<dbReference type="GO" id="GO:0004831">
    <property type="term" value="F:tyrosine-tRNA ligase activity"/>
    <property type="evidence" value="ECO:0007669"/>
    <property type="project" value="UniProtKB-UniRule"/>
</dbReference>
<evidence type="ECO:0000256" key="10">
    <source>
        <dbReference type="PROSITE-ProRule" id="PRU00182"/>
    </source>
</evidence>
<dbReference type="Pfam" id="PF22421">
    <property type="entry name" value="SYY_C-terminal"/>
    <property type="match status" value="1"/>
</dbReference>
<comment type="catalytic activity">
    <reaction evidence="8">
        <text>tRNA(Tyr) + L-tyrosine + ATP = L-tyrosyl-tRNA(Tyr) + AMP + diphosphate + H(+)</text>
        <dbReference type="Rhea" id="RHEA:10220"/>
        <dbReference type="Rhea" id="RHEA-COMP:9706"/>
        <dbReference type="Rhea" id="RHEA-COMP:9707"/>
        <dbReference type="ChEBI" id="CHEBI:15378"/>
        <dbReference type="ChEBI" id="CHEBI:30616"/>
        <dbReference type="ChEBI" id="CHEBI:33019"/>
        <dbReference type="ChEBI" id="CHEBI:58315"/>
        <dbReference type="ChEBI" id="CHEBI:78442"/>
        <dbReference type="ChEBI" id="CHEBI:78536"/>
        <dbReference type="ChEBI" id="CHEBI:456215"/>
        <dbReference type="EC" id="6.1.1.1"/>
    </reaction>
</comment>
<dbReference type="SUPFAM" id="SSF55174">
    <property type="entry name" value="Alpha-L RNA-binding motif"/>
    <property type="match status" value="1"/>
</dbReference>
<feature type="domain" description="Tyrosine--tRNA ligase SYY-like C-terminal" evidence="12">
    <location>
        <begin position="341"/>
        <end position="412"/>
    </location>
</feature>
<dbReference type="Gene3D" id="3.10.290.10">
    <property type="entry name" value="RNA-binding S4 domain"/>
    <property type="match status" value="1"/>
</dbReference>
<dbReference type="InterPro" id="IPR036986">
    <property type="entry name" value="S4_RNA-bd_sf"/>
</dbReference>
<dbReference type="PROSITE" id="PS50889">
    <property type="entry name" value="S4"/>
    <property type="match status" value="1"/>
</dbReference>
<keyword evidence="7 11" id="KW-0030">Aminoacyl-tRNA synthetase</keyword>
<dbReference type="EMBL" id="LBPI01000012">
    <property type="protein sequence ID" value="KKP54729.1"/>
    <property type="molecule type" value="Genomic_DNA"/>
</dbReference>
<dbReference type="PANTHER" id="PTHR11766:SF1">
    <property type="entry name" value="TYROSINE--TRNA LIGASE"/>
    <property type="match status" value="1"/>
</dbReference>
<keyword evidence="2 11" id="KW-0436">Ligase</keyword>
<evidence type="ECO:0000256" key="2">
    <source>
        <dbReference type="ARBA" id="ARBA00022598"/>
    </source>
</evidence>
<evidence type="ECO:0000256" key="8">
    <source>
        <dbReference type="ARBA" id="ARBA00048248"/>
    </source>
</evidence>
<dbReference type="Gene3D" id="1.10.240.10">
    <property type="entry name" value="Tyrosyl-Transfer RNA Synthetase"/>
    <property type="match status" value="1"/>
</dbReference>
<evidence type="ECO:0000256" key="3">
    <source>
        <dbReference type="ARBA" id="ARBA00022741"/>
    </source>
</evidence>
<evidence type="ECO:0000256" key="9">
    <source>
        <dbReference type="NCBIfam" id="TIGR00234"/>
    </source>
</evidence>
<dbReference type="PRINTS" id="PR01040">
    <property type="entry name" value="TRNASYNTHTYR"/>
</dbReference>
<sequence>MDVLKDEKIINRILTKGVEQILPSPDALRTLLMSGKRINVYQGFDPTAPTLHIGHTVGMRKLEDFRKLGHQVSFVIGDFTARIGDPSDKTSSRVKLTKEQVESNMKTYVDQASHILDIFNKENPVKIVYNGKWLEPLTFGDIIELASLFTVQQMLKRSMFQKRLEEDKPIYLNEFLYPLMQGYDSVMMDIDVEVGGNDQLFNMLAGRDLILNKLHKEKIVLAGKLLSTEDGTKMGKSEGNMITLNDSANDIYGKVMAFTDNQIVIGFEILTSYEMEQVKEISDRLTNGENPIILKKLLAYEVTKDIKSEEEAQKAQQYFENAFQRKGSSERGIYTEGKDYDFPIKEINKENINIVDLIVECGITDSKTHARRLVEQGAVKIDENKISDWNQNISFNLEDKHILKCGRHVYQMIYIPKP</sequence>
<comment type="caution">
    <text evidence="13">The sequence shown here is derived from an EMBL/GenBank/DDBJ whole genome shotgun (WGS) entry which is preliminary data.</text>
</comment>
<dbReference type="EC" id="6.1.1.1" evidence="1 9"/>
<dbReference type="GO" id="GO:0006437">
    <property type="term" value="P:tyrosyl-tRNA aminoacylation"/>
    <property type="evidence" value="ECO:0007669"/>
    <property type="project" value="UniProtKB-UniRule"/>
</dbReference>
<dbReference type="PANTHER" id="PTHR11766">
    <property type="entry name" value="TYROSYL-TRNA SYNTHETASE"/>
    <property type="match status" value="1"/>
</dbReference>
<dbReference type="Gene3D" id="3.40.50.620">
    <property type="entry name" value="HUPs"/>
    <property type="match status" value="1"/>
</dbReference>
<proteinExistence type="inferred from homology"/>
<organism evidence="13 14">
    <name type="scientific">candidate division WS6 bacterium GW2011_GWB1_33_6</name>
    <dbReference type="NCBI Taxonomy" id="1619088"/>
    <lineage>
        <taxon>Bacteria</taxon>
        <taxon>Candidatus Dojkabacteria</taxon>
    </lineage>
</organism>
<evidence type="ECO:0000259" key="12">
    <source>
        <dbReference type="Pfam" id="PF22421"/>
    </source>
</evidence>
<dbReference type="GO" id="GO:0003723">
    <property type="term" value="F:RNA binding"/>
    <property type="evidence" value="ECO:0007669"/>
    <property type="project" value="UniProtKB-KW"/>
</dbReference>
<dbReference type="InterPro" id="IPR054608">
    <property type="entry name" value="SYY-like_C"/>
</dbReference>
<keyword evidence="4 11" id="KW-0067">ATP-binding</keyword>
<gene>
    <name evidence="13" type="ORF">UR47_C0012G0014</name>
</gene>
<dbReference type="GO" id="GO:0005524">
    <property type="term" value="F:ATP binding"/>
    <property type="evidence" value="ECO:0007669"/>
    <property type="project" value="UniProtKB-KW"/>
</dbReference>
<dbReference type="SUPFAM" id="SSF52374">
    <property type="entry name" value="Nucleotidylyl transferase"/>
    <property type="match status" value="1"/>
</dbReference>
<keyword evidence="3 11" id="KW-0547">Nucleotide-binding</keyword>
<dbReference type="InterPro" id="IPR002307">
    <property type="entry name" value="Tyr-tRNA-ligase"/>
</dbReference>
<evidence type="ECO:0000256" key="4">
    <source>
        <dbReference type="ARBA" id="ARBA00022840"/>
    </source>
</evidence>
<dbReference type="PATRIC" id="fig|1619088.3.peg.465"/>
<reference evidence="13 14" key="1">
    <citation type="journal article" date="2015" name="Nature">
        <title>rRNA introns, odd ribosomes, and small enigmatic genomes across a large radiation of phyla.</title>
        <authorList>
            <person name="Brown C.T."/>
            <person name="Hug L.A."/>
            <person name="Thomas B.C."/>
            <person name="Sharon I."/>
            <person name="Castelle C.J."/>
            <person name="Singh A."/>
            <person name="Wilkins M.J."/>
            <person name="Williams K.H."/>
            <person name="Banfield J.F."/>
        </authorList>
    </citation>
    <scope>NUCLEOTIDE SEQUENCE [LARGE SCALE GENOMIC DNA]</scope>
</reference>
<dbReference type="CDD" id="cd00805">
    <property type="entry name" value="TyrRS_core"/>
    <property type="match status" value="1"/>
</dbReference>
<evidence type="ECO:0000256" key="7">
    <source>
        <dbReference type="ARBA" id="ARBA00023146"/>
    </source>
</evidence>
<dbReference type="Pfam" id="PF00579">
    <property type="entry name" value="tRNA-synt_1b"/>
    <property type="match status" value="1"/>
</dbReference>
<dbReference type="InterPro" id="IPR014729">
    <property type="entry name" value="Rossmann-like_a/b/a_fold"/>
</dbReference>
<protein>
    <recommendedName>
        <fullName evidence="1 9">Tyrosine--tRNA ligase</fullName>
        <ecNumber evidence="1 9">6.1.1.1</ecNumber>
    </recommendedName>
</protein>
<evidence type="ECO:0000313" key="14">
    <source>
        <dbReference type="Proteomes" id="UP000034488"/>
    </source>
</evidence>
<evidence type="ECO:0000256" key="1">
    <source>
        <dbReference type="ARBA" id="ARBA00013160"/>
    </source>
</evidence>
<dbReference type="GO" id="GO:0005829">
    <property type="term" value="C:cytosol"/>
    <property type="evidence" value="ECO:0007669"/>
    <property type="project" value="TreeGrafter"/>
</dbReference>
<dbReference type="InterPro" id="IPR002305">
    <property type="entry name" value="aa-tRNA-synth_Ic"/>
</dbReference>
<evidence type="ECO:0000256" key="11">
    <source>
        <dbReference type="RuleBase" id="RU363036"/>
    </source>
</evidence>
<evidence type="ECO:0000313" key="13">
    <source>
        <dbReference type="EMBL" id="KKP54729.1"/>
    </source>
</evidence>
<dbReference type="AlphaFoldDB" id="A0A0G0AD24"/>
<evidence type="ECO:0000256" key="5">
    <source>
        <dbReference type="ARBA" id="ARBA00022884"/>
    </source>
</evidence>
<keyword evidence="5 10" id="KW-0694">RNA-binding</keyword>
<evidence type="ECO:0000256" key="6">
    <source>
        <dbReference type="ARBA" id="ARBA00022917"/>
    </source>
</evidence>
<dbReference type="NCBIfam" id="TIGR00234">
    <property type="entry name" value="tyrS"/>
    <property type="match status" value="1"/>
</dbReference>
<dbReference type="InterPro" id="IPR024088">
    <property type="entry name" value="Tyr-tRNA-ligase_bac-type"/>
</dbReference>
<keyword evidence="6 11" id="KW-0648">Protein biosynthesis</keyword>
<comment type="similarity">
    <text evidence="11">Belongs to the class-I aminoacyl-tRNA synthetase family.</text>
</comment>
<dbReference type="PROSITE" id="PS00178">
    <property type="entry name" value="AA_TRNA_LIGASE_I"/>
    <property type="match status" value="1"/>
</dbReference>
<accession>A0A0G0AD24</accession>
<dbReference type="Proteomes" id="UP000034488">
    <property type="component" value="Unassembled WGS sequence"/>
</dbReference>
<dbReference type="InterPro" id="IPR001412">
    <property type="entry name" value="aa-tRNA-synth_I_CS"/>
</dbReference>